<dbReference type="EMBL" id="GHWJ01010271">
    <property type="protein sequence ID" value="NOV43008.1"/>
    <property type="molecule type" value="Transcribed_RNA"/>
</dbReference>
<protein>
    <submittedName>
        <fullName evidence="1">Putative secreted protein</fullName>
    </submittedName>
</protein>
<sequence length="91" mass="10321">MFREKKKRMTSVHVARSLHLVSAILLRLAGACVAFTHQLSSASRLPSPFVFILRGKTDSVEFSDAQPPSPRHRISLLLYIRHVHLAFPRAF</sequence>
<evidence type="ECO:0000313" key="1">
    <source>
        <dbReference type="EMBL" id="NOV43008.1"/>
    </source>
</evidence>
<name>A0A6M2DCU9_RHIMP</name>
<proteinExistence type="predicted"/>
<organism evidence="1">
    <name type="scientific">Rhipicephalus microplus</name>
    <name type="common">Cattle tick</name>
    <name type="synonym">Boophilus microplus</name>
    <dbReference type="NCBI Taxonomy" id="6941"/>
    <lineage>
        <taxon>Eukaryota</taxon>
        <taxon>Metazoa</taxon>
        <taxon>Ecdysozoa</taxon>
        <taxon>Arthropoda</taxon>
        <taxon>Chelicerata</taxon>
        <taxon>Arachnida</taxon>
        <taxon>Acari</taxon>
        <taxon>Parasitiformes</taxon>
        <taxon>Ixodida</taxon>
        <taxon>Ixodoidea</taxon>
        <taxon>Ixodidae</taxon>
        <taxon>Rhipicephalinae</taxon>
        <taxon>Rhipicephalus</taxon>
        <taxon>Boophilus</taxon>
    </lineage>
</organism>
<dbReference type="AlphaFoldDB" id="A0A6M2DCU9"/>
<accession>A0A6M2DCU9</accession>
<reference evidence="1" key="1">
    <citation type="submission" date="2019-09" db="EMBL/GenBank/DDBJ databases">
        <title>Organ-specific transcriptomic study of the physiology of the cattle tick, Rhipicephalus microplus.</title>
        <authorList>
            <person name="Tirloni L."/>
            <person name="Braz G."/>
            <person name="Gandara A.C.P."/>
            <person name="Sabadin G.A."/>
            <person name="da Silva R.M."/>
            <person name="Guizzo M.G."/>
            <person name="Machado J.A."/>
            <person name="Costa E.P."/>
            <person name="Gomes H.F."/>
            <person name="Moraes J."/>
            <person name="Mota M.B.S."/>
            <person name="Mesquita R.D."/>
            <person name="Alvarenga P.H."/>
            <person name="Alves F."/>
            <person name="Seixas A."/>
            <person name="da Fonseca R.N."/>
            <person name="Fogaca A."/>
            <person name="Logullo C."/>
            <person name="Tanaka A."/>
            <person name="Daffre S."/>
            <person name="Termignoni C."/>
            <person name="Vaz I.S.Jr."/>
            <person name="Oliveira P.L."/>
            <person name="Ribeiro J.M."/>
        </authorList>
    </citation>
    <scope>NUCLEOTIDE SEQUENCE</scope>
    <source>
        <strain evidence="1">Porto Alegre</strain>
    </source>
</reference>